<evidence type="ECO:0000256" key="1">
    <source>
        <dbReference type="SAM" id="Phobius"/>
    </source>
</evidence>
<gene>
    <name evidence="2" type="ORF">DES53_101246</name>
</gene>
<keyword evidence="3" id="KW-1185">Reference proteome</keyword>
<name>A0A366HUT9_9BACT</name>
<dbReference type="EMBL" id="QNRR01000001">
    <property type="protein sequence ID" value="RBP47449.1"/>
    <property type="molecule type" value="Genomic_DNA"/>
</dbReference>
<organism evidence="2 3">
    <name type="scientific">Roseimicrobium gellanilyticum</name>
    <dbReference type="NCBI Taxonomy" id="748857"/>
    <lineage>
        <taxon>Bacteria</taxon>
        <taxon>Pseudomonadati</taxon>
        <taxon>Verrucomicrobiota</taxon>
        <taxon>Verrucomicrobiia</taxon>
        <taxon>Verrucomicrobiales</taxon>
        <taxon>Verrucomicrobiaceae</taxon>
        <taxon>Roseimicrobium</taxon>
    </lineage>
</organism>
<feature type="transmembrane region" description="Helical" evidence="1">
    <location>
        <begin position="7"/>
        <end position="27"/>
    </location>
</feature>
<keyword evidence="1" id="KW-0472">Membrane</keyword>
<evidence type="ECO:0000313" key="2">
    <source>
        <dbReference type="EMBL" id="RBP47449.1"/>
    </source>
</evidence>
<reference evidence="2 3" key="1">
    <citation type="submission" date="2018-06" db="EMBL/GenBank/DDBJ databases">
        <title>Genomic Encyclopedia of Type Strains, Phase IV (KMG-IV): sequencing the most valuable type-strain genomes for metagenomic binning, comparative biology and taxonomic classification.</title>
        <authorList>
            <person name="Goeker M."/>
        </authorList>
    </citation>
    <scope>NUCLEOTIDE SEQUENCE [LARGE SCALE GENOMIC DNA]</scope>
    <source>
        <strain evidence="2 3">DSM 25532</strain>
    </source>
</reference>
<accession>A0A366HUT9</accession>
<sequence>MSMKKALRILLSFIIGCIIGVVGHYTLYRIGLPVEPFIYMAF</sequence>
<dbReference type="Proteomes" id="UP000253426">
    <property type="component" value="Unassembled WGS sequence"/>
</dbReference>
<protein>
    <submittedName>
        <fullName evidence="2">Uncharacterized protein</fullName>
    </submittedName>
</protein>
<proteinExistence type="predicted"/>
<keyword evidence="1" id="KW-0812">Transmembrane</keyword>
<dbReference type="AlphaFoldDB" id="A0A366HUT9"/>
<evidence type="ECO:0000313" key="3">
    <source>
        <dbReference type="Proteomes" id="UP000253426"/>
    </source>
</evidence>
<comment type="caution">
    <text evidence="2">The sequence shown here is derived from an EMBL/GenBank/DDBJ whole genome shotgun (WGS) entry which is preliminary data.</text>
</comment>
<keyword evidence="1" id="KW-1133">Transmembrane helix</keyword>